<feature type="transmembrane region" description="Helical" evidence="8">
    <location>
        <begin position="12"/>
        <end position="30"/>
    </location>
</feature>
<dbReference type="STRING" id="1120976.SAMN03080606_01470"/>
<keyword evidence="6 8" id="KW-1133">Transmembrane helix</keyword>
<feature type="transmembrane region" description="Helical" evidence="8">
    <location>
        <begin position="50"/>
        <end position="71"/>
    </location>
</feature>
<dbReference type="InterPro" id="IPR002549">
    <property type="entry name" value="AI-2E-like"/>
</dbReference>
<keyword evidence="7 8" id="KW-0472">Membrane</keyword>
<evidence type="ECO:0000256" key="1">
    <source>
        <dbReference type="ARBA" id="ARBA00004651"/>
    </source>
</evidence>
<organism evidence="9 10">
    <name type="scientific">Alkaliphilus peptidifermentans DSM 18978</name>
    <dbReference type="NCBI Taxonomy" id="1120976"/>
    <lineage>
        <taxon>Bacteria</taxon>
        <taxon>Bacillati</taxon>
        <taxon>Bacillota</taxon>
        <taxon>Clostridia</taxon>
        <taxon>Peptostreptococcales</taxon>
        <taxon>Natronincolaceae</taxon>
        <taxon>Alkaliphilus</taxon>
    </lineage>
</organism>
<gene>
    <name evidence="9" type="ORF">SAMN03080606_01470</name>
</gene>
<dbReference type="GO" id="GO:0005886">
    <property type="term" value="C:plasma membrane"/>
    <property type="evidence" value="ECO:0007669"/>
    <property type="project" value="UniProtKB-SubCell"/>
</dbReference>
<evidence type="ECO:0000256" key="2">
    <source>
        <dbReference type="ARBA" id="ARBA00009773"/>
    </source>
</evidence>
<keyword evidence="4" id="KW-1003">Cell membrane</keyword>
<proteinExistence type="inferred from homology"/>
<feature type="transmembrane region" description="Helical" evidence="8">
    <location>
        <begin position="284"/>
        <end position="302"/>
    </location>
</feature>
<evidence type="ECO:0000256" key="7">
    <source>
        <dbReference type="ARBA" id="ARBA00023136"/>
    </source>
</evidence>
<feature type="transmembrane region" description="Helical" evidence="8">
    <location>
        <begin position="253"/>
        <end position="278"/>
    </location>
</feature>
<name>A0A1G5FMI0_9FIRM</name>
<evidence type="ECO:0000313" key="9">
    <source>
        <dbReference type="EMBL" id="SCY40469.1"/>
    </source>
</evidence>
<feature type="transmembrane region" description="Helical" evidence="8">
    <location>
        <begin position="179"/>
        <end position="204"/>
    </location>
</feature>
<sequence>MKMKLDKAYFKYSFYGFLTVAMSIIFYLLLDNMGFYIKSFSVGFGVTRRILSPFIIGASVAYLLSPGVRWLEKRLFNRIQFISKRSKLHRLLSILTMYIILISSITMLIVFVAPQIGNNISDIVRRVPEYITSSNELISKWTEEIETYSQIDVSEHVNTKINDVFRKMGDSLEGILNNLAVSILSITSGLLNFVLGLILSFYMLMDRESFKKGIEKILRVFLSDTAVEKVKVFGREVDDLFAKFIVGKSLDSFIIACLCFVGLKIMGIRYALLLSVIIGVTNMIPYFGPFIGAVPATIITFFDSPLKALWILIFILALQQFDGLILGPKILGDSVGVSPFWIIFSITVGGKLFGLIGMFLGVPVIAIIRLVINRAIDRQLERKNQNIEKRKKTAT</sequence>
<dbReference type="Pfam" id="PF01594">
    <property type="entry name" value="AI-2E_transport"/>
    <property type="match status" value="1"/>
</dbReference>
<feature type="transmembrane region" description="Helical" evidence="8">
    <location>
        <begin position="339"/>
        <end position="372"/>
    </location>
</feature>
<comment type="subcellular location">
    <subcellularLocation>
        <location evidence="1">Cell membrane</location>
        <topology evidence="1">Multi-pass membrane protein</topology>
    </subcellularLocation>
</comment>
<evidence type="ECO:0000256" key="3">
    <source>
        <dbReference type="ARBA" id="ARBA00022448"/>
    </source>
</evidence>
<comment type="similarity">
    <text evidence="2">Belongs to the autoinducer-2 exporter (AI-2E) (TC 2.A.86) family.</text>
</comment>
<dbReference type="GO" id="GO:0055085">
    <property type="term" value="P:transmembrane transport"/>
    <property type="evidence" value="ECO:0007669"/>
    <property type="project" value="TreeGrafter"/>
</dbReference>
<dbReference type="PANTHER" id="PTHR21716:SF53">
    <property type="entry name" value="PERMEASE PERM-RELATED"/>
    <property type="match status" value="1"/>
</dbReference>
<reference evidence="9 10" key="1">
    <citation type="submission" date="2016-10" db="EMBL/GenBank/DDBJ databases">
        <authorList>
            <person name="de Groot N.N."/>
        </authorList>
    </citation>
    <scope>NUCLEOTIDE SEQUENCE [LARGE SCALE GENOMIC DNA]</scope>
    <source>
        <strain evidence="9 10">DSM 18978</strain>
    </source>
</reference>
<dbReference type="PANTHER" id="PTHR21716">
    <property type="entry name" value="TRANSMEMBRANE PROTEIN"/>
    <property type="match status" value="1"/>
</dbReference>
<feature type="transmembrane region" description="Helical" evidence="8">
    <location>
        <begin position="91"/>
        <end position="113"/>
    </location>
</feature>
<evidence type="ECO:0000256" key="6">
    <source>
        <dbReference type="ARBA" id="ARBA00022989"/>
    </source>
</evidence>
<protein>
    <submittedName>
        <fullName evidence="9">Predicted PurR-regulated permease PerM</fullName>
    </submittedName>
</protein>
<evidence type="ECO:0000256" key="4">
    <source>
        <dbReference type="ARBA" id="ARBA00022475"/>
    </source>
</evidence>
<keyword evidence="10" id="KW-1185">Reference proteome</keyword>
<dbReference type="Proteomes" id="UP000198636">
    <property type="component" value="Unassembled WGS sequence"/>
</dbReference>
<dbReference type="RefSeq" id="WP_091541732.1">
    <property type="nucleotide sequence ID" value="NZ_FMUS01000007.1"/>
</dbReference>
<accession>A0A1G5FMI0</accession>
<evidence type="ECO:0000313" key="10">
    <source>
        <dbReference type="Proteomes" id="UP000198636"/>
    </source>
</evidence>
<evidence type="ECO:0000256" key="5">
    <source>
        <dbReference type="ARBA" id="ARBA00022692"/>
    </source>
</evidence>
<keyword evidence="3" id="KW-0813">Transport</keyword>
<dbReference type="EMBL" id="FMUS01000007">
    <property type="protein sequence ID" value="SCY40469.1"/>
    <property type="molecule type" value="Genomic_DNA"/>
</dbReference>
<evidence type="ECO:0000256" key="8">
    <source>
        <dbReference type="SAM" id="Phobius"/>
    </source>
</evidence>
<dbReference type="AlphaFoldDB" id="A0A1G5FMI0"/>
<feature type="transmembrane region" description="Helical" evidence="8">
    <location>
        <begin position="309"/>
        <end position="327"/>
    </location>
</feature>
<dbReference type="OrthoDB" id="9793390at2"/>
<keyword evidence="5 8" id="KW-0812">Transmembrane</keyword>